<reference evidence="8 9" key="1">
    <citation type="submission" date="2015-09" db="EMBL/GenBank/DDBJ databases">
        <authorList>
            <consortium name="Swine Surveillance"/>
        </authorList>
    </citation>
    <scope>NUCLEOTIDE SEQUENCE [LARGE SCALE GENOMIC DNA]</scope>
    <source>
        <strain evidence="8 9">CECT 8383</strain>
    </source>
</reference>
<comment type="cofactor">
    <cofactor evidence="1">
        <name>Mg(2+)</name>
        <dbReference type="ChEBI" id="CHEBI:18420"/>
    </cofactor>
</comment>
<dbReference type="SUPFAM" id="SSF51621">
    <property type="entry name" value="Phosphoenolpyruvate/pyruvate domain"/>
    <property type="match status" value="1"/>
</dbReference>
<accession>A0A0P1H811</accession>
<evidence type="ECO:0000256" key="3">
    <source>
        <dbReference type="ARBA" id="ARBA00022723"/>
    </source>
</evidence>
<feature type="binding site" evidence="6">
    <location>
        <position position="149"/>
    </location>
    <ligand>
        <name>Mg(2+)</name>
        <dbReference type="ChEBI" id="CHEBI:18420"/>
    </ligand>
</feature>
<name>A0A0P1H811_9RHOB</name>
<evidence type="ECO:0000313" key="9">
    <source>
        <dbReference type="Proteomes" id="UP000051681"/>
    </source>
</evidence>
<dbReference type="InterPro" id="IPR040442">
    <property type="entry name" value="Pyrv_kinase-like_dom_sf"/>
</dbReference>
<dbReference type="Gene3D" id="3.20.20.60">
    <property type="entry name" value="Phosphoenolpyruvate-binding domains"/>
    <property type="match status" value="1"/>
</dbReference>
<dbReference type="InterPro" id="IPR015813">
    <property type="entry name" value="Pyrv/PenolPyrv_kinase-like_dom"/>
</dbReference>
<keyword evidence="8" id="KW-0378">Hydrolase</keyword>
<feature type="domain" description="HpcH/HpaI aldolase/citrate lyase" evidence="7">
    <location>
        <begin position="9"/>
        <end position="217"/>
    </location>
</feature>
<proteinExistence type="inferred from homology"/>
<dbReference type="GO" id="GO:0000287">
    <property type="term" value="F:magnesium ion binding"/>
    <property type="evidence" value="ECO:0007669"/>
    <property type="project" value="TreeGrafter"/>
</dbReference>
<dbReference type="RefSeq" id="WP_058317212.1">
    <property type="nucleotide sequence ID" value="NZ_CYSF01000001.1"/>
</dbReference>
<feature type="binding site" evidence="5">
    <location>
        <position position="70"/>
    </location>
    <ligand>
        <name>substrate</name>
    </ligand>
</feature>
<dbReference type="OrthoDB" id="9800547at2"/>
<keyword evidence="3 6" id="KW-0479">Metal-binding</keyword>
<dbReference type="EMBL" id="CYSF01000001">
    <property type="protein sequence ID" value="CUH83055.1"/>
    <property type="molecule type" value="Genomic_DNA"/>
</dbReference>
<dbReference type="PANTHER" id="PTHR32308:SF10">
    <property type="entry name" value="CITRATE LYASE SUBUNIT BETA"/>
    <property type="match status" value="1"/>
</dbReference>
<gene>
    <name evidence="8" type="primary">mcl2</name>
    <name evidence="8" type="ORF">TM5383_00237</name>
</gene>
<dbReference type="EC" id="3.1.2.-" evidence="8"/>
<dbReference type="PANTHER" id="PTHR32308">
    <property type="entry name" value="LYASE BETA SUBUNIT, PUTATIVE (AFU_ORTHOLOGUE AFUA_4G13030)-RELATED"/>
    <property type="match status" value="1"/>
</dbReference>
<evidence type="ECO:0000256" key="5">
    <source>
        <dbReference type="PIRSR" id="PIRSR015582-1"/>
    </source>
</evidence>
<keyword evidence="4 6" id="KW-0460">Magnesium</keyword>
<dbReference type="AlphaFoldDB" id="A0A0P1H811"/>
<keyword evidence="9" id="KW-1185">Reference proteome</keyword>
<evidence type="ECO:0000256" key="2">
    <source>
        <dbReference type="ARBA" id="ARBA00005568"/>
    </source>
</evidence>
<evidence type="ECO:0000259" key="7">
    <source>
        <dbReference type="Pfam" id="PF03328"/>
    </source>
</evidence>
<dbReference type="InterPro" id="IPR005000">
    <property type="entry name" value="Aldolase/citrate-lyase_domain"/>
</dbReference>
<comment type="similarity">
    <text evidence="2">Belongs to the HpcH/HpaI aldolase family.</text>
</comment>
<feature type="binding site" evidence="6">
    <location>
        <position position="123"/>
    </location>
    <ligand>
        <name>Mg(2+)</name>
        <dbReference type="ChEBI" id="CHEBI:18420"/>
    </ligand>
</feature>
<evidence type="ECO:0000256" key="4">
    <source>
        <dbReference type="ARBA" id="ARBA00022842"/>
    </source>
</evidence>
<dbReference type="GO" id="GO:0016787">
    <property type="term" value="F:hydrolase activity"/>
    <property type="evidence" value="ECO:0007669"/>
    <property type="project" value="UniProtKB-KW"/>
</dbReference>
<protein>
    <submittedName>
        <fullName evidence="8">(3S)-malyl-CoA thioesterase</fullName>
        <ecNumber evidence="8">3.1.2.-</ecNumber>
    </submittedName>
</protein>
<dbReference type="InterPro" id="IPR011206">
    <property type="entry name" value="Citrate_lyase_beta/mcl1/mcl2"/>
</dbReference>
<sequence length="284" mass="30357">MDMAARPYRSVLYIPGSKDRALEKARGLAVDAIIFDLEDAVAPDAKVGARDTLKAALAEGGYGNRAKIIRINGLDTEWGRGDVEALRDADADAFLLPKVNSAADVQALADRLGNDTPIWAMIETPLGVLNALEIAAHPQLQGFVAGTNDLAKELNCRFRADRLPMQMALQTMLLAARAHGVVVVDGVYNQFKDDEGLKAECDQGRDLGFDGKTLIHPAQVDVTNVAFAPSEAEIELAKRQIAAFEECEAAGEGVAVVDGKIVENLHVETATKLLAKAAAIAERT</sequence>
<dbReference type="PIRSF" id="PIRSF015582">
    <property type="entry name" value="Cit_lyase_B"/>
    <property type="match status" value="1"/>
</dbReference>
<dbReference type="Proteomes" id="UP000051681">
    <property type="component" value="Unassembled WGS sequence"/>
</dbReference>
<feature type="binding site" evidence="5">
    <location>
        <position position="123"/>
    </location>
    <ligand>
        <name>substrate</name>
    </ligand>
</feature>
<evidence type="ECO:0000256" key="1">
    <source>
        <dbReference type="ARBA" id="ARBA00001946"/>
    </source>
</evidence>
<dbReference type="GO" id="GO:0006107">
    <property type="term" value="P:oxaloacetate metabolic process"/>
    <property type="evidence" value="ECO:0007669"/>
    <property type="project" value="TreeGrafter"/>
</dbReference>
<organism evidence="8 9">
    <name type="scientific">Thalassovita mediterranea</name>
    <dbReference type="NCBI Taxonomy" id="340021"/>
    <lineage>
        <taxon>Bacteria</taxon>
        <taxon>Pseudomonadati</taxon>
        <taxon>Pseudomonadota</taxon>
        <taxon>Alphaproteobacteria</taxon>
        <taxon>Rhodobacterales</taxon>
        <taxon>Roseobacteraceae</taxon>
        <taxon>Thalassovita</taxon>
    </lineage>
</organism>
<dbReference type="Pfam" id="PF03328">
    <property type="entry name" value="HpcH_HpaI"/>
    <property type="match status" value="1"/>
</dbReference>
<evidence type="ECO:0000256" key="6">
    <source>
        <dbReference type="PIRSR" id="PIRSR015582-2"/>
    </source>
</evidence>
<evidence type="ECO:0000313" key="8">
    <source>
        <dbReference type="EMBL" id="CUH83055.1"/>
    </source>
</evidence>
<dbReference type="STRING" id="340021.TM5383_00237"/>